<feature type="region of interest" description="Disordered" evidence="1">
    <location>
        <begin position="146"/>
        <end position="168"/>
    </location>
</feature>
<proteinExistence type="predicted"/>
<evidence type="ECO:0000256" key="1">
    <source>
        <dbReference type="SAM" id="MobiDB-lite"/>
    </source>
</evidence>
<dbReference type="AlphaFoldDB" id="A0A8J4XE01"/>
<reference evidence="2" key="1">
    <citation type="submission" date="2020-07" db="EMBL/GenBank/DDBJ databases">
        <title>Clarias magur genome sequencing, assembly and annotation.</title>
        <authorList>
            <person name="Kushwaha B."/>
            <person name="Kumar R."/>
            <person name="Das P."/>
            <person name="Joshi C.G."/>
            <person name="Kumar D."/>
            <person name="Nagpure N.S."/>
            <person name="Pandey M."/>
            <person name="Agarwal S."/>
            <person name="Srivastava S."/>
            <person name="Singh M."/>
            <person name="Sahoo L."/>
            <person name="Jayasankar P."/>
            <person name="Meher P.K."/>
            <person name="Koringa P.G."/>
            <person name="Iquebal M.A."/>
            <person name="Das S.P."/>
            <person name="Bit A."/>
            <person name="Patnaik S."/>
            <person name="Patel N."/>
            <person name="Shah T.M."/>
            <person name="Hinsu A."/>
            <person name="Jena J.K."/>
        </authorList>
    </citation>
    <scope>NUCLEOTIDE SEQUENCE</scope>
    <source>
        <strain evidence="2">CIFAMagur01</strain>
        <tissue evidence="2">Testis</tissue>
    </source>
</reference>
<protein>
    <submittedName>
        <fullName evidence="2">Uncharacterized protein</fullName>
    </submittedName>
</protein>
<keyword evidence="3" id="KW-1185">Reference proteome</keyword>
<organism evidence="2 3">
    <name type="scientific">Clarias magur</name>
    <name type="common">Asian catfish</name>
    <name type="synonym">Macropteronotus magur</name>
    <dbReference type="NCBI Taxonomy" id="1594786"/>
    <lineage>
        <taxon>Eukaryota</taxon>
        <taxon>Metazoa</taxon>
        <taxon>Chordata</taxon>
        <taxon>Craniata</taxon>
        <taxon>Vertebrata</taxon>
        <taxon>Euteleostomi</taxon>
        <taxon>Actinopterygii</taxon>
        <taxon>Neopterygii</taxon>
        <taxon>Teleostei</taxon>
        <taxon>Ostariophysi</taxon>
        <taxon>Siluriformes</taxon>
        <taxon>Clariidae</taxon>
        <taxon>Clarias</taxon>
    </lineage>
</organism>
<dbReference type="EMBL" id="QNUK01000134">
    <property type="protein sequence ID" value="KAF5900480.1"/>
    <property type="molecule type" value="Genomic_DNA"/>
</dbReference>
<evidence type="ECO:0000313" key="2">
    <source>
        <dbReference type="EMBL" id="KAF5900480.1"/>
    </source>
</evidence>
<comment type="caution">
    <text evidence="2">The sequence shown here is derived from an EMBL/GenBank/DDBJ whole genome shotgun (WGS) entry which is preliminary data.</text>
</comment>
<name>A0A8J4XE01_CLAMG</name>
<evidence type="ECO:0000313" key="3">
    <source>
        <dbReference type="Proteomes" id="UP000727407"/>
    </source>
</evidence>
<accession>A0A8J4XE01</accession>
<gene>
    <name evidence="2" type="ORF">DAT39_009769</name>
</gene>
<dbReference type="Proteomes" id="UP000727407">
    <property type="component" value="Unassembled WGS sequence"/>
</dbReference>
<sequence length="168" mass="18225">MMFVHLNEKFLSLGDIAPILFITALPMLTLPDTSMTLQLNRGLSVGERDIDAPHRCLLSVLFIHLHPVITDQTGHTVIISILDTLLIAATDTTHLPLHILQVINVSIILPAAAIVFITTAQTNGALLTTPGTDIHISMIPPDTPHHSPMIDTGPAMTRTKPTQPEKDT</sequence>